<protein>
    <submittedName>
        <fullName evidence="3">DUF3060 domain-containing protein</fullName>
    </submittedName>
</protein>
<evidence type="ECO:0000313" key="4">
    <source>
        <dbReference type="Proteomes" id="UP000618931"/>
    </source>
</evidence>
<proteinExistence type="predicted"/>
<accession>A0ABS0IA89</accession>
<dbReference type="Proteomes" id="UP000618931">
    <property type="component" value="Unassembled WGS sequence"/>
</dbReference>
<comment type="caution">
    <text evidence="3">The sequence shown here is derived from an EMBL/GenBank/DDBJ whole genome shotgun (WGS) entry which is preliminary data.</text>
</comment>
<name>A0ABS0IA89_9BACT</name>
<evidence type="ECO:0000313" key="3">
    <source>
        <dbReference type="EMBL" id="MBF9223876.1"/>
    </source>
</evidence>
<reference evidence="3 4" key="1">
    <citation type="submission" date="2020-11" db="EMBL/GenBank/DDBJ databases">
        <authorList>
            <person name="Kim M.K."/>
        </authorList>
    </citation>
    <scope>NUCLEOTIDE SEQUENCE [LARGE SCALE GENOMIC DNA]</scope>
    <source>
        <strain evidence="3 4">BT662</strain>
    </source>
</reference>
<dbReference type="EMBL" id="JADQDM010000020">
    <property type="protein sequence ID" value="MBF9223876.1"/>
    <property type="molecule type" value="Genomic_DNA"/>
</dbReference>
<feature type="chain" id="PRO_5046660711" evidence="2">
    <location>
        <begin position="24"/>
        <end position="146"/>
    </location>
</feature>
<feature type="region of interest" description="Disordered" evidence="1">
    <location>
        <begin position="24"/>
        <end position="53"/>
    </location>
</feature>
<feature type="compositionally biased region" description="Basic and acidic residues" evidence="1">
    <location>
        <begin position="24"/>
        <end position="37"/>
    </location>
</feature>
<sequence length="146" mass="15522">MNTIQHVLLGVALAASLSACSQAKDEKEERREADSQRVEAPGMSIETKGDASTVVTSDENEIVIAGNKSVQSRACSGQDVQVQGDDNQATLTGTCKGLYIIGNRNKTTLENVATIQVTGDDNTVRWRGTEPEITNIGKGNTITKAD</sequence>
<keyword evidence="4" id="KW-1185">Reference proteome</keyword>
<dbReference type="RefSeq" id="WP_196295301.1">
    <property type="nucleotide sequence ID" value="NZ_JADQDM010000020.1"/>
</dbReference>
<gene>
    <name evidence="3" type="ORF">I2H31_22435</name>
</gene>
<dbReference type="Pfam" id="PF11259">
    <property type="entry name" value="DUF3060"/>
    <property type="match status" value="1"/>
</dbReference>
<feature type="signal peptide" evidence="2">
    <location>
        <begin position="1"/>
        <end position="23"/>
    </location>
</feature>
<keyword evidence="2" id="KW-0732">Signal</keyword>
<dbReference type="InterPro" id="IPR021417">
    <property type="entry name" value="DUF3060"/>
</dbReference>
<organism evidence="3 4">
    <name type="scientific">Hymenobacter ruricola</name>
    <dbReference type="NCBI Taxonomy" id="2791023"/>
    <lineage>
        <taxon>Bacteria</taxon>
        <taxon>Pseudomonadati</taxon>
        <taxon>Bacteroidota</taxon>
        <taxon>Cytophagia</taxon>
        <taxon>Cytophagales</taxon>
        <taxon>Hymenobacteraceae</taxon>
        <taxon>Hymenobacter</taxon>
    </lineage>
</organism>
<evidence type="ECO:0000256" key="2">
    <source>
        <dbReference type="SAM" id="SignalP"/>
    </source>
</evidence>
<evidence type="ECO:0000256" key="1">
    <source>
        <dbReference type="SAM" id="MobiDB-lite"/>
    </source>
</evidence>